<dbReference type="InterPro" id="IPR049680">
    <property type="entry name" value="FLVCR1-2_SLC49-like"/>
</dbReference>
<dbReference type="Pfam" id="PF07690">
    <property type="entry name" value="MFS_1"/>
    <property type="match status" value="1"/>
</dbReference>
<feature type="transmembrane region" description="Helical" evidence="6">
    <location>
        <begin position="814"/>
        <end position="832"/>
    </location>
</feature>
<keyword evidence="2 6" id="KW-0812">Transmembrane</keyword>
<keyword evidence="3 6" id="KW-1133">Transmembrane helix</keyword>
<feature type="transmembrane region" description="Helical" evidence="6">
    <location>
        <begin position="906"/>
        <end position="933"/>
    </location>
</feature>
<dbReference type="GO" id="GO:0016020">
    <property type="term" value="C:membrane"/>
    <property type="evidence" value="ECO:0007669"/>
    <property type="project" value="UniProtKB-SubCell"/>
</dbReference>
<evidence type="ECO:0008006" key="9">
    <source>
        <dbReference type="Google" id="ProtNLM"/>
    </source>
</evidence>
<dbReference type="Proteomes" id="UP000688137">
    <property type="component" value="Unassembled WGS sequence"/>
</dbReference>
<evidence type="ECO:0000256" key="4">
    <source>
        <dbReference type="ARBA" id="ARBA00023136"/>
    </source>
</evidence>
<feature type="transmembrane region" description="Helical" evidence="6">
    <location>
        <begin position="945"/>
        <end position="965"/>
    </location>
</feature>
<proteinExistence type="predicted"/>
<dbReference type="OMA" id="SASEQCI"/>
<evidence type="ECO:0000256" key="2">
    <source>
        <dbReference type="ARBA" id="ARBA00022692"/>
    </source>
</evidence>
<dbReference type="InterPro" id="IPR011701">
    <property type="entry name" value="MFS"/>
</dbReference>
<dbReference type="EMBL" id="CAJJDM010000059">
    <property type="protein sequence ID" value="CAD8077634.1"/>
    <property type="molecule type" value="Genomic_DNA"/>
</dbReference>
<keyword evidence="4 6" id="KW-0472">Membrane</keyword>
<evidence type="ECO:0000256" key="6">
    <source>
        <dbReference type="SAM" id="Phobius"/>
    </source>
</evidence>
<evidence type="ECO:0000256" key="1">
    <source>
        <dbReference type="ARBA" id="ARBA00004141"/>
    </source>
</evidence>
<dbReference type="AlphaFoldDB" id="A0A8S1MRW6"/>
<feature type="transmembrane region" description="Helical" evidence="6">
    <location>
        <begin position="782"/>
        <end position="802"/>
    </location>
</feature>
<feature type="region of interest" description="Disordered" evidence="5">
    <location>
        <begin position="1"/>
        <end position="20"/>
    </location>
</feature>
<comment type="subcellular location">
    <subcellularLocation>
        <location evidence="1">Membrane</location>
        <topology evidence="1">Multi-pass membrane protein</topology>
    </subcellularLocation>
</comment>
<dbReference type="PANTHER" id="PTHR10924">
    <property type="entry name" value="MAJOR FACILITATOR SUPERFAMILY PROTEIN-RELATED"/>
    <property type="match status" value="1"/>
</dbReference>
<accession>A0A8S1MRW6</accession>
<feature type="transmembrane region" description="Helical" evidence="6">
    <location>
        <begin position="722"/>
        <end position="745"/>
    </location>
</feature>
<feature type="transmembrane region" description="Helical" evidence="6">
    <location>
        <begin position="589"/>
        <end position="608"/>
    </location>
</feature>
<evidence type="ECO:0000256" key="5">
    <source>
        <dbReference type="SAM" id="MobiDB-lite"/>
    </source>
</evidence>
<feature type="compositionally biased region" description="Basic and acidic residues" evidence="5">
    <location>
        <begin position="161"/>
        <end position="173"/>
    </location>
</feature>
<feature type="transmembrane region" description="Helical" evidence="6">
    <location>
        <begin position="644"/>
        <end position="662"/>
    </location>
</feature>
<evidence type="ECO:0000256" key="3">
    <source>
        <dbReference type="ARBA" id="ARBA00022989"/>
    </source>
</evidence>
<reference evidence="7" key="1">
    <citation type="submission" date="2021-01" db="EMBL/GenBank/DDBJ databases">
        <authorList>
            <consortium name="Genoscope - CEA"/>
            <person name="William W."/>
        </authorList>
    </citation>
    <scope>NUCLEOTIDE SEQUENCE</scope>
</reference>
<feature type="region of interest" description="Disordered" evidence="5">
    <location>
        <begin position="161"/>
        <end position="220"/>
    </location>
</feature>
<evidence type="ECO:0000313" key="8">
    <source>
        <dbReference type="Proteomes" id="UP000688137"/>
    </source>
</evidence>
<feature type="transmembrane region" description="Helical" evidence="6">
    <location>
        <begin position="678"/>
        <end position="702"/>
    </location>
</feature>
<feature type="transmembrane region" description="Helical" evidence="6">
    <location>
        <begin position="620"/>
        <end position="638"/>
    </location>
</feature>
<dbReference type="GO" id="GO:0022857">
    <property type="term" value="F:transmembrane transporter activity"/>
    <property type="evidence" value="ECO:0007669"/>
    <property type="project" value="InterPro"/>
</dbReference>
<dbReference type="PANTHER" id="PTHR10924:SF6">
    <property type="entry name" value="SOLUTE CARRIER FAMILY 49 MEMBER A3"/>
    <property type="match status" value="1"/>
</dbReference>
<feature type="transmembrane region" description="Helical" evidence="6">
    <location>
        <begin position="556"/>
        <end position="577"/>
    </location>
</feature>
<gene>
    <name evidence="7" type="ORF">PPRIM_AZ9-3.1.T0580211</name>
</gene>
<feature type="transmembrane region" description="Helical" evidence="6">
    <location>
        <begin position="870"/>
        <end position="894"/>
    </location>
</feature>
<keyword evidence="8" id="KW-1185">Reference proteome</keyword>
<protein>
    <recommendedName>
        <fullName evidence="9">Major facilitator superfamily protein</fullName>
    </recommendedName>
</protein>
<evidence type="ECO:0000313" key="7">
    <source>
        <dbReference type="EMBL" id="CAD8077634.1"/>
    </source>
</evidence>
<comment type="caution">
    <text evidence="7">The sequence shown here is derived from an EMBL/GenBank/DDBJ whole genome shotgun (WGS) entry which is preliminary data.</text>
</comment>
<feature type="transmembrane region" description="Helical" evidence="6">
    <location>
        <begin position="844"/>
        <end position="864"/>
    </location>
</feature>
<sequence>MSKQANRLPDLDNNSFRDSKQIQELRKKLDEQKETLKELVSLVKESKTESLKPKFNPQFRLAKSDQDQITFELLEEVKTLRRQINNIESGPKSNHIQNPIIIPQYLPTPQQPLLQPMPPYMYMNPYFQMPSNLMYQQSQNQVPKKKVDPYKKLVLKILQKGERENHRSRRDSNYSDYSEDYNDRPDSRPHRHRSHRDRYQDKGRDLSYQNKTSKGSLHDSYVSKYTRSSVKIKTKKPKVFTEEEKLQLKRKLSGAFWFIRIGLVLKKYLRRVWLNRRQQYYENEAQQLIDKFDHEFNHKEVFILLVVECNKNRLFNKNWNIFDNRDIEQKSKIVFQILTILMKKIPFLTKNSFSVEHKQFVKKISSQGGFLLPGHPKFVTDRVYLRPNVTIGQINVEVSKMIQMDYVYIQVIVQRVLLIHEWYSQFNKIPNHKEAIKILVSVLHQLYIDQFSNLKVYENNDAIYNKQQVVFCDFTQFNYVDVAITIDDKHQKYEVTTNCCILGLANKEDMQQLYDQPGYKELQAMFKDYLMKLLDDNLDSNSTDIYYESNSRYFQLTLFLGALVSNIMFGFSLSPITKEISTIYGVSQTWLQLLSVSFTLFSAIMIIPGNILSEKYGIQYNIKLGCLLTFIGSLMALLVNYSFWWLYFGELVSLVGFPFRLISASKFTANWFYPKNRIIIMVIIALLFNSSTGISIKIPLFIFGDYDVEQDALNNYSEGRTYVFQLMAFLAGIMFITTVPTLFFFKAKPKHPPSYSASEQCIRENYTKAAKMLIKNSDYLKLAFAFSLILGPVLLLTVQMEFVVKPFGYNLEQISNVILVGVIAGLLGDVVVGSTVKKLGKYKIVLQICNATTTFFYGFLILSLVLKIHWLFYICYFFVCFCSSILALTFEFSCEISFPVSETSTIAYLGLIGNGFNFLQAIPEILILSVNIFQEFQIGKESTSIITLIIMFGIGLFGNFVSYSINEKLKRQQVDNLHDTKQNLDSQCDTD</sequence>
<organism evidence="7 8">
    <name type="scientific">Paramecium primaurelia</name>
    <dbReference type="NCBI Taxonomy" id="5886"/>
    <lineage>
        <taxon>Eukaryota</taxon>
        <taxon>Sar</taxon>
        <taxon>Alveolata</taxon>
        <taxon>Ciliophora</taxon>
        <taxon>Intramacronucleata</taxon>
        <taxon>Oligohymenophorea</taxon>
        <taxon>Peniculida</taxon>
        <taxon>Parameciidae</taxon>
        <taxon>Paramecium</taxon>
    </lineage>
</organism>
<name>A0A8S1MRW6_PARPR</name>